<accession>A0A9J6NW42</accession>
<proteinExistence type="predicted"/>
<dbReference type="Proteomes" id="UP001056429">
    <property type="component" value="Unassembled WGS sequence"/>
</dbReference>
<dbReference type="InterPro" id="IPR013785">
    <property type="entry name" value="Aldolase_TIM"/>
</dbReference>
<dbReference type="GO" id="GO:0018580">
    <property type="term" value="F:nitronate monooxygenase activity"/>
    <property type="evidence" value="ECO:0007669"/>
    <property type="project" value="InterPro"/>
</dbReference>
<dbReference type="PANTHER" id="PTHR32332">
    <property type="entry name" value="2-NITROPROPANE DIOXYGENASE"/>
    <property type="match status" value="1"/>
</dbReference>
<name>A0A9J6NW42_9CLOT</name>
<keyword evidence="7" id="KW-1185">Reference proteome</keyword>
<evidence type="ECO:0000313" key="7">
    <source>
        <dbReference type="Proteomes" id="UP001056429"/>
    </source>
</evidence>
<organism evidence="6 7">
    <name type="scientific">Oceanirhabdus seepicola</name>
    <dbReference type="NCBI Taxonomy" id="2828781"/>
    <lineage>
        <taxon>Bacteria</taxon>
        <taxon>Bacillati</taxon>
        <taxon>Bacillota</taxon>
        <taxon>Clostridia</taxon>
        <taxon>Eubacteriales</taxon>
        <taxon>Clostridiaceae</taxon>
        <taxon>Oceanirhabdus</taxon>
    </lineage>
</organism>
<comment type="caution">
    <text evidence="6">The sequence shown here is derived from an EMBL/GenBank/DDBJ whole genome shotgun (WGS) entry which is preliminary data.</text>
</comment>
<reference evidence="6" key="2">
    <citation type="submission" date="2021-04" db="EMBL/GenBank/DDBJ databases">
        <authorList>
            <person name="Dong X."/>
        </authorList>
    </citation>
    <scope>NUCLEOTIDE SEQUENCE</scope>
    <source>
        <strain evidence="6">ZWT</strain>
    </source>
</reference>
<keyword evidence="5" id="KW-0560">Oxidoreductase</keyword>
<keyword evidence="3" id="KW-0285">Flavoprotein</keyword>
<dbReference type="SUPFAM" id="SSF51412">
    <property type="entry name" value="Inosine monophosphate dehydrogenase (IMPDH)"/>
    <property type="match status" value="1"/>
</dbReference>
<dbReference type="PANTHER" id="PTHR32332:SF18">
    <property type="entry name" value="2-NITROPROPANE DIOXYGENASE"/>
    <property type="match status" value="1"/>
</dbReference>
<sequence>MNFKPLKIGNIEVPIPIIQGGMGVGISLSNLAGAVAKLGGIGVISAAQPGYNEKDFKENVLKANIRALKKHIERAKEIAPKGIIGVNIMCAATNYAKLVKASLEAGAHMIISGAGLPLDLPSLCKDSDVNLVPIISSKKAADVILRYWVKKHNRLPDAFIYEGPKAGGHLGFKRETLDSLENYNTEEEITKILKTLEEYKEKHNTTIPLIVAGGVYTGTDIASFLKLGASGVQIGSRFVATHECDAHDNFKEAYVNSIKDNITIMQSPVGLPGRAINNKFLKGVSESRPKFPKCFNCVQKCDPKTTPFCITDALINSVKGDLDKGLIFCGSETYRIDKIVSVEELFDELLTDLKKA</sequence>
<dbReference type="Gene3D" id="3.20.20.70">
    <property type="entry name" value="Aldolase class I"/>
    <property type="match status" value="1"/>
</dbReference>
<evidence type="ECO:0000256" key="3">
    <source>
        <dbReference type="ARBA" id="ARBA00022630"/>
    </source>
</evidence>
<protein>
    <recommendedName>
        <fullName evidence="2">Probable nitronate monooxygenase</fullName>
    </recommendedName>
</protein>
<keyword evidence="6" id="KW-0503">Monooxygenase</keyword>
<dbReference type="AlphaFoldDB" id="A0A9J6NW42"/>
<keyword evidence="4" id="KW-0288">FMN</keyword>
<evidence type="ECO:0000256" key="5">
    <source>
        <dbReference type="ARBA" id="ARBA00023002"/>
    </source>
</evidence>
<dbReference type="RefSeq" id="WP_250856945.1">
    <property type="nucleotide sequence ID" value="NZ_JAGSOJ010000001.1"/>
</dbReference>
<dbReference type="Pfam" id="PF03060">
    <property type="entry name" value="NMO"/>
    <property type="match status" value="1"/>
</dbReference>
<evidence type="ECO:0000313" key="6">
    <source>
        <dbReference type="EMBL" id="MCM1988161.1"/>
    </source>
</evidence>
<evidence type="ECO:0000256" key="1">
    <source>
        <dbReference type="ARBA" id="ARBA00003535"/>
    </source>
</evidence>
<gene>
    <name evidence="6" type="ORF">KDK92_00300</name>
</gene>
<dbReference type="EMBL" id="JAGSOJ010000001">
    <property type="protein sequence ID" value="MCM1988161.1"/>
    <property type="molecule type" value="Genomic_DNA"/>
</dbReference>
<evidence type="ECO:0000256" key="2">
    <source>
        <dbReference type="ARBA" id="ARBA00013457"/>
    </source>
</evidence>
<dbReference type="CDD" id="cd04730">
    <property type="entry name" value="NPD_like"/>
    <property type="match status" value="1"/>
</dbReference>
<comment type="function">
    <text evidence="1">Nitronate monooxygenase that uses molecular oxygen to catalyze the oxidative denitrification of alkyl nitronates. Acts on propionate 3-nitronate (P3N), the presumed physiological substrate. Probably functions in the detoxification of P3N, a metabolic poison produced by plants and fungi as a defense mechanism.</text>
</comment>
<reference evidence="6" key="1">
    <citation type="journal article" date="2021" name="mSystems">
        <title>Bacteria and Archaea Synergistically Convert Glycine Betaine to Biogenic Methane in the Formosa Cold Seep of the South China Sea.</title>
        <authorList>
            <person name="Li L."/>
            <person name="Zhang W."/>
            <person name="Zhang S."/>
            <person name="Song L."/>
            <person name="Sun Q."/>
            <person name="Zhang H."/>
            <person name="Xiang H."/>
            <person name="Dong X."/>
        </authorList>
    </citation>
    <scope>NUCLEOTIDE SEQUENCE</scope>
    <source>
        <strain evidence="6">ZWT</strain>
    </source>
</reference>
<evidence type="ECO:0000256" key="4">
    <source>
        <dbReference type="ARBA" id="ARBA00022643"/>
    </source>
</evidence>
<dbReference type="InterPro" id="IPR004136">
    <property type="entry name" value="NMO"/>
</dbReference>